<accession>A0A916SM86</accession>
<dbReference type="AlphaFoldDB" id="A0A916SM86"/>
<dbReference type="EMBL" id="BMGB01000001">
    <property type="protein sequence ID" value="GGB06010.1"/>
    <property type="molecule type" value="Genomic_DNA"/>
</dbReference>
<comment type="caution">
    <text evidence="1">The sequence shown here is derived from an EMBL/GenBank/DDBJ whole genome shotgun (WGS) entry which is preliminary data.</text>
</comment>
<sequence length="214" mass="21380">MLVGAAAFGTLIVAPHVFGDRSPATISASGQLTDAQLASWTSAPTAVTPGSAMATQAQAWCETNLGTANGTGGTPTITNLDARGAVASLIYQRQGLVYYCLSAGDGAGVWEVVGKTPTEPLAPSQVVLDSAGSHGSGSAALTYAEGFAGADVTAITLNEAGMEPVVATVDGGRWTAWWPSGDGLGRGGPTGDITVTTTDGSTQSVAVSSLYRND</sequence>
<keyword evidence="2" id="KW-1185">Reference proteome</keyword>
<gene>
    <name evidence="1" type="ORF">GCM10010979_20890</name>
</gene>
<proteinExistence type="predicted"/>
<reference evidence="1" key="2">
    <citation type="submission" date="2020-09" db="EMBL/GenBank/DDBJ databases">
        <authorList>
            <person name="Sun Q."/>
            <person name="Zhou Y."/>
        </authorList>
    </citation>
    <scope>NUCLEOTIDE SEQUENCE</scope>
    <source>
        <strain evidence="1">CGMCC 1.12813</strain>
    </source>
</reference>
<name>A0A916SM86_9MICO</name>
<reference evidence="1" key="1">
    <citation type="journal article" date="2014" name="Int. J. Syst. Evol. Microbiol.">
        <title>Complete genome sequence of Corynebacterium casei LMG S-19264T (=DSM 44701T), isolated from a smear-ripened cheese.</title>
        <authorList>
            <consortium name="US DOE Joint Genome Institute (JGI-PGF)"/>
            <person name="Walter F."/>
            <person name="Albersmeier A."/>
            <person name="Kalinowski J."/>
            <person name="Ruckert C."/>
        </authorList>
    </citation>
    <scope>NUCLEOTIDE SEQUENCE</scope>
    <source>
        <strain evidence="1">CGMCC 1.12813</strain>
    </source>
</reference>
<dbReference type="Proteomes" id="UP000606922">
    <property type="component" value="Unassembled WGS sequence"/>
</dbReference>
<protein>
    <submittedName>
        <fullName evidence="1">Uncharacterized protein</fullName>
    </submittedName>
</protein>
<organism evidence="1 2">
    <name type="scientific">Conyzicola nivalis</name>
    <dbReference type="NCBI Taxonomy" id="1477021"/>
    <lineage>
        <taxon>Bacteria</taxon>
        <taxon>Bacillati</taxon>
        <taxon>Actinomycetota</taxon>
        <taxon>Actinomycetes</taxon>
        <taxon>Micrococcales</taxon>
        <taxon>Microbacteriaceae</taxon>
        <taxon>Conyzicola</taxon>
    </lineage>
</organism>
<evidence type="ECO:0000313" key="1">
    <source>
        <dbReference type="EMBL" id="GGB06010.1"/>
    </source>
</evidence>
<evidence type="ECO:0000313" key="2">
    <source>
        <dbReference type="Proteomes" id="UP000606922"/>
    </source>
</evidence>